<dbReference type="AlphaFoldDB" id="G4NQ92"/>
<dbReference type="HOGENOM" id="CLU_3304988_0_0_9"/>
<gene>
    <name evidence="1" type="ordered locus">GYO_2729</name>
</gene>
<dbReference type="Proteomes" id="UP000002651">
    <property type="component" value="Chromosome"/>
</dbReference>
<evidence type="ECO:0000313" key="1">
    <source>
        <dbReference type="EMBL" id="AEP87341.1"/>
    </source>
</evidence>
<proteinExistence type="predicted"/>
<dbReference type="EMBL" id="CP002905">
    <property type="protein sequence ID" value="AEP87341.1"/>
    <property type="molecule type" value="Genomic_DNA"/>
</dbReference>
<protein>
    <submittedName>
        <fullName evidence="1">Uncharacterized protein</fullName>
    </submittedName>
</protein>
<sequence length="39" mass="4784">MADFDGTDDERVQAVTRSQDSRTWERVDLYQFFWARHTF</sequence>
<evidence type="ECO:0000313" key="2">
    <source>
        <dbReference type="Proteomes" id="UP000002651"/>
    </source>
</evidence>
<dbReference type="STRING" id="1052585.GYO_2729"/>
<reference evidence="1 2" key="1">
    <citation type="journal article" date="2012" name="J. Bacteriol.">
        <title>Whole-genome sequences of Bacillus subtilis and close relatives.</title>
        <authorList>
            <person name="Earl A.M."/>
            <person name="Eppinger M."/>
            <person name="Fricke W.F."/>
            <person name="Rosovitz M.J."/>
            <person name="Rasko D.A."/>
            <person name="Daugherty S."/>
            <person name="Losick R."/>
            <person name="Kolter R."/>
            <person name="Ravel J."/>
        </authorList>
    </citation>
    <scope>NUCLEOTIDE SEQUENCE [LARGE SCALE GENOMIC DNA]</scope>
    <source>
        <strain evidence="2">DSM 15029 / JCM 12233 / NBRC 101239 / NRRL B-23049 / TU-B-10</strain>
    </source>
</reference>
<organism evidence="1 2">
    <name type="scientific">Bacillus spizizenii (strain DSM 15029 / JCM 12233 / NBRC 101239 / NRRL B-23049 / TU-B-10)</name>
    <name type="common">Bacillus subtilis subsp. spizizenii</name>
    <dbReference type="NCBI Taxonomy" id="1052585"/>
    <lineage>
        <taxon>Bacteria</taxon>
        <taxon>Bacillati</taxon>
        <taxon>Bacillota</taxon>
        <taxon>Bacilli</taxon>
        <taxon>Bacillales</taxon>
        <taxon>Bacillaceae</taxon>
        <taxon>Bacillus</taxon>
    </lineage>
</organism>
<dbReference type="KEGG" id="bst:GYO_2729"/>
<name>G4NQ92_BACS4</name>
<keyword evidence="2" id="KW-1185">Reference proteome</keyword>
<accession>G4NQ92</accession>